<dbReference type="Gene3D" id="2.170.130.10">
    <property type="entry name" value="TonB-dependent receptor, plug domain"/>
    <property type="match status" value="1"/>
</dbReference>
<keyword evidence="10" id="KW-0675">Receptor</keyword>
<feature type="domain" description="TonB-dependent receptor-like beta-barrel" evidence="15">
    <location>
        <begin position="190"/>
        <end position="608"/>
    </location>
</feature>
<evidence type="ECO:0000256" key="4">
    <source>
        <dbReference type="ARBA" id="ARBA00022452"/>
    </source>
</evidence>
<evidence type="ECO:0000256" key="7">
    <source>
        <dbReference type="ARBA" id="ARBA00023065"/>
    </source>
</evidence>
<evidence type="ECO:0000259" key="15">
    <source>
        <dbReference type="Pfam" id="PF00593"/>
    </source>
</evidence>
<dbReference type="InterPro" id="IPR036942">
    <property type="entry name" value="Beta-barrel_TonB_sf"/>
</dbReference>
<organism evidence="17 18">
    <name type="scientific">Pollutimonas bauzanensis</name>
    <dbReference type="NCBI Taxonomy" id="658167"/>
    <lineage>
        <taxon>Bacteria</taxon>
        <taxon>Pseudomonadati</taxon>
        <taxon>Pseudomonadota</taxon>
        <taxon>Betaproteobacteria</taxon>
        <taxon>Burkholderiales</taxon>
        <taxon>Alcaligenaceae</taxon>
        <taxon>Pollutimonas</taxon>
    </lineage>
</organism>
<keyword evidence="9 12" id="KW-0472">Membrane</keyword>
<dbReference type="InterPro" id="IPR000531">
    <property type="entry name" value="Beta-barrel_TonB"/>
</dbReference>
<sequence>MPSTLNRQTLAVLSCFISTAVISTTAAAQAPAPIPKLDQIVVTASRTAQLEKNVLGDVTVIDKKELQKAGQNSVAEILAKQPGMQFYSSGGPQTATGVYLRGANPSQTLVLVDGMRINSSIQGGANWNAIDPATIERIEIVRGAASSLYGSDAIGGVVNIITQKPGEDRPLSAWGNIGYGSYGTFKSSAGLSGAQDGWDYALSSSMADSSGFSATNAANTLSYHPDSDGYTQHSLSGSLGYRWKPGHHIGLTAYDSYMNADEDGGRFAEPAYSLTRQQAYTATSTDDITGYWQSVLRFGLSKEALENRTWGSQYSSLQRSYTWQNNFKLAPNQHVSAILERLEERAVHSGNYTVDRRDTNSAGLIYRGDFGANHVQANVRNDNITGYGNQATGGLAYDLDLNKQWTVGVSGNTGFRAPTFSDMYYPLEQYYYDGWPAGSFQGNPDLKPEKSRNIEARLRYQTDTTRLGIVVYQNKIRNLINGYVCDANFDCTAENTDRATIRGLTLTAEQDYGNTTLRASADFMNPRNDNPREGESGSRLVRRAKQVYILGAGHRIDALTVGAEYQFTGKRYDDVANTRLMGGYSLLNLTAAYDFSKNVGVQVRWNNLLDKDYTSAYGYNMPGSNVFVNFAFRM</sequence>
<gene>
    <name evidence="17" type="ORF">SAMN04488135_102508</name>
</gene>
<dbReference type="STRING" id="658167.SAMN04488135_102508"/>
<dbReference type="CDD" id="cd01347">
    <property type="entry name" value="ligand_gated_channel"/>
    <property type="match status" value="1"/>
</dbReference>
<dbReference type="Pfam" id="PF00593">
    <property type="entry name" value="TonB_dep_Rec_b-barrel"/>
    <property type="match status" value="1"/>
</dbReference>
<keyword evidence="3 12" id="KW-0813">Transport</keyword>
<dbReference type="RefSeq" id="WP_073102105.1">
    <property type="nucleotide sequence ID" value="NZ_FQXE01000002.1"/>
</dbReference>
<comment type="similarity">
    <text evidence="2 12 13">Belongs to the TonB-dependent receptor family.</text>
</comment>
<evidence type="ECO:0000256" key="1">
    <source>
        <dbReference type="ARBA" id="ARBA00004571"/>
    </source>
</evidence>
<evidence type="ECO:0000256" key="11">
    <source>
        <dbReference type="ARBA" id="ARBA00023237"/>
    </source>
</evidence>
<accession>A0A1M5R900</accession>
<dbReference type="AlphaFoldDB" id="A0A1M5R900"/>
<dbReference type="PANTHER" id="PTHR30069:SF53">
    <property type="entry name" value="COLICIN I RECEPTOR-RELATED"/>
    <property type="match status" value="1"/>
</dbReference>
<name>A0A1M5R900_9BURK</name>
<dbReference type="SUPFAM" id="SSF56935">
    <property type="entry name" value="Porins"/>
    <property type="match status" value="1"/>
</dbReference>
<evidence type="ECO:0000256" key="5">
    <source>
        <dbReference type="ARBA" id="ARBA00022692"/>
    </source>
</evidence>
<evidence type="ECO:0000256" key="10">
    <source>
        <dbReference type="ARBA" id="ARBA00023170"/>
    </source>
</evidence>
<evidence type="ECO:0000259" key="16">
    <source>
        <dbReference type="Pfam" id="PF07715"/>
    </source>
</evidence>
<evidence type="ECO:0000313" key="17">
    <source>
        <dbReference type="EMBL" id="SHH22824.1"/>
    </source>
</evidence>
<dbReference type="PANTHER" id="PTHR30069">
    <property type="entry name" value="TONB-DEPENDENT OUTER MEMBRANE RECEPTOR"/>
    <property type="match status" value="1"/>
</dbReference>
<dbReference type="EMBL" id="FQXE01000002">
    <property type="protein sequence ID" value="SHH22824.1"/>
    <property type="molecule type" value="Genomic_DNA"/>
</dbReference>
<evidence type="ECO:0000256" key="8">
    <source>
        <dbReference type="ARBA" id="ARBA00023077"/>
    </source>
</evidence>
<dbReference type="Proteomes" id="UP000184226">
    <property type="component" value="Unassembled WGS sequence"/>
</dbReference>
<dbReference type="PROSITE" id="PS52016">
    <property type="entry name" value="TONB_DEPENDENT_REC_3"/>
    <property type="match status" value="1"/>
</dbReference>
<evidence type="ECO:0000256" key="3">
    <source>
        <dbReference type="ARBA" id="ARBA00022448"/>
    </source>
</evidence>
<feature type="signal peptide" evidence="14">
    <location>
        <begin position="1"/>
        <end position="28"/>
    </location>
</feature>
<protein>
    <submittedName>
        <fullName evidence="17">Vitamin B12 transporter</fullName>
    </submittedName>
</protein>
<keyword evidence="4 12" id="KW-1134">Transmembrane beta strand</keyword>
<comment type="subcellular location">
    <subcellularLocation>
        <location evidence="1 12">Cell outer membrane</location>
        <topology evidence="1 12">Multi-pass membrane protein</topology>
    </subcellularLocation>
</comment>
<keyword evidence="6 14" id="KW-0732">Signal</keyword>
<proteinExistence type="inferred from homology"/>
<reference evidence="17 18" key="1">
    <citation type="submission" date="2016-11" db="EMBL/GenBank/DDBJ databases">
        <authorList>
            <person name="Jaros S."/>
            <person name="Januszkiewicz K."/>
            <person name="Wedrychowicz H."/>
        </authorList>
    </citation>
    <scope>NUCLEOTIDE SEQUENCE [LARGE SCALE GENOMIC DNA]</scope>
    <source>
        <strain evidence="17 18">CGMCC 1.10190</strain>
    </source>
</reference>
<evidence type="ECO:0000313" key="18">
    <source>
        <dbReference type="Proteomes" id="UP000184226"/>
    </source>
</evidence>
<evidence type="ECO:0000256" key="6">
    <source>
        <dbReference type="ARBA" id="ARBA00022729"/>
    </source>
</evidence>
<dbReference type="OrthoDB" id="183532at2"/>
<keyword evidence="7" id="KW-0406">Ion transport</keyword>
<dbReference type="InterPro" id="IPR037066">
    <property type="entry name" value="Plug_dom_sf"/>
</dbReference>
<dbReference type="InterPro" id="IPR039426">
    <property type="entry name" value="TonB-dep_rcpt-like"/>
</dbReference>
<dbReference type="GO" id="GO:0009279">
    <property type="term" value="C:cell outer membrane"/>
    <property type="evidence" value="ECO:0007669"/>
    <property type="project" value="UniProtKB-SubCell"/>
</dbReference>
<keyword evidence="18" id="KW-1185">Reference proteome</keyword>
<evidence type="ECO:0000256" key="13">
    <source>
        <dbReference type="RuleBase" id="RU003357"/>
    </source>
</evidence>
<feature type="domain" description="TonB-dependent receptor plug" evidence="16">
    <location>
        <begin position="53"/>
        <end position="157"/>
    </location>
</feature>
<evidence type="ECO:0000256" key="12">
    <source>
        <dbReference type="PROSITE-ProRule" id="PRU01360"/>
    </source>
</evidence>
<keyword evidence="5 12" id="KW-0812">Transmembrane</keyword>
<keyword evidence="8 13" id="KW-0798">TonB box</keyword>
<dbReference type="InterPro" id="IPR012910">
    <property type="entry name" value="Plug_dom"/>
</dbReference>
<dbReference type="GO" id="GO:0006811">
    <property type="term" value="P:monoatomic ion transport"/>
    <property type="evidence" value="ECO:0007669"/>
    <property type="project" value="UniProtKB-KW"/>
</dbReference>
<keyword evidence="11 12" id="KW-0998">Cell outer membrane</keyword>
<dbReference type="Pfam" id="PF07715">
    <property type="entry name" value="Plug"/>
    <property type="match status" value="1"/>
</dbReference>
<dbReference type="GO" id="GO:0015889">
    <property type="term" value="P:cobalamin transport"/>
    <property type="evidence" value="ECO:0007669"/>
    <property type="project" value="TreeGrafter"/>
</dbReference>
<dbReference type="Gene3D" id="2.40.170.20">
    <property type="entry name" value="TonB-dependent receptor, beta-barrel domain"/>
    <property type="match status" value="1"/>
</dbReference>
<evidence type="ECO:0000256" key="2">
    <source>
        <dbReference type="ARBA" id="ARBA00009810"/>
    </source>
</evidence>
<evidence type="ECO:0000256" key="9">
    <source>
        <dbReference type="ARBA" id="ARBA00023136"/>
    </source>
</evidence>
<evidence type="ECO:0000256" key="14">
    <source>
        <dbReference type="SAM" id="SignalP"/>
    </source>
</evidence>
<feature type="chain" id="PRO_5012341487" evidence="14">
    <location>
        <begin position="29"/>
        <end position="634"/>
    </location>
</feature>